<dbReference type="NCBIfam" id="NF011435">
    <property type="entry name" value="PRK14866.1-1"/>
    <property type="match status" value="1"/>
</dbReference>
<dbReference type="Proteomes" id="UP001500420">
    <property type="component" value="Unassembled WGS sequence"/>
</dbReference>
<dbReference type="Pfam" id="PF04414">
    <property type="entry name" value="tRNA_deacylase"/>
    <property type="match status" value="1"/>
</dbReference>
<accession>A0AAV3T964</accession>
<evidence type="ECO:0000313" key="7">
    <source>
        <dbReference type="Proteomes" id="UP001500420"/>
    </source>
</evidence>
<comment type="catalytic activity">
    <reaction evidence="4">
        <text>a D-aminoacyl-tRNA + H2O = a tRNA + a D-alpha-amino acid + H(+)</text>
        <dbReference type="Rhea" id="RHEA:13953"/>
        <dbReference type="Rhea" id="RHEA-COMP:10123"/>
        <dbReference type="Rhea" id="RHEA-COMP:10124"/>
        <dbReference type="ChEBI" id="CHEBI:15377"/>
        <dbReference type="ChEBI" id="CHEBI:15378"/>
        <dbReference type="ChEBI" id="CHEBI:59871"/>
        <dbReference type="ChEBI" id="CHEBI:78442"/>
        <dbReference type="ChEBI" id="CHEBI:79333"/>
        <dbReference type="EC" id="3.1.1.96"/>
    </reaction>
</comment>
<dbReference type="HAMAP" id="MF_00562">
    <property type="entry name" value="Deacylase_DtdA"/>
    <property type="match status" value="1"/>
</dbReference>
<feature type="region of interest" description="Disordered" evidence="5">
    <location>
        <begin position="440"/>
        <end position="472"/>
    </location>
</feature>
<feature type="compositionally biased region" description="Basic and acidic residues" evidence="5">
    <location>
        <begin position="460"/>
        <end position="472"/>
    </location>
</feature>
<dbReference type="Gene3D" id="3.40.50.10700">
    <property type="entry name" value="AF0625-like"/>
    <property type="match status" value="1"/>
</dbReference>
<evidence type="ECO:0000256" key="1">
    <source>
        <dbReference type="ARBA" id="ARBA00022723"/>
    </source>
</evidence>
<sequence length="472" mass="50294">MIGIVVSRADSASEHVGEHLLELADWRRRVDDAHPDAGGGGAVFRAGEFELRTFEDLHLDVEAAAAPFDDPDLLVFASRHAGDTGALLTAHFTGNFGPAKYGGEDHALATACPKALSAVVDALGEHAPPAYDVGVEATHHGPTEVGVPSMFVELGSDEEQWQDPEGARAVAEAILDLDGVAPHAERRPGDGDSPAVTDCPIRRHVVGIGGGHYAPRFERIVRETGWHVGHVAADWALDAMGDPDQRRDVLDAAFAHSEADLALVDDADGEYEDVVDVIEELGYRTVGERWLRETDGVPLSLVTPLEDELSSISDGLRFGDPAREADIVPEDEVAVVDLPDDLLAEAQGVDRDAVRDAFERHAYAFETNESGTRVAGRAAFPAADGGGSKPNAYQDLVAALADVLAEKYDAVERRNGCLRVEIEAFDPELASAAGVPEGPAFGKLSNGQSVEVDGETVAPEDVRSVREEEFEV</sequence>
<dbReference type="RefSeq" id="WP_343773767.1">
    <property type="nucleotide sequence ID" value="NZ_BAAADV010000003.1"/>
</dbReference>
<comment type="subunit">
    <text evidence="4">Monomer.</text>
</comment>
<evidence type="ECO:0000256" key="5">
    <source>
        <dbReference type="SAM" id="MobiDB-lite"/>
    </source>
</evidence>
<comment type="catalytic activity">
    <reaction evidence="4">
        <text>glycyl-tRNA(Ala) + H2O = tRNA(Ala) + glycine + H(+)</text>
        <dbReference type="Rhea" id="RHEA:53744"/>
        <dbReference type="Rhea" id="RHEA-COMP:9657"/>
        <dbReference type="Rhea" id="RHEA-COMP:13640"/>
        <dbReference type="ChEBI" id="CHEBI:15377"/>
        <dbReference type="ChEBI" id="CHEBI:15378"/>
        <dbReference type="ChEBI" id="CHEBI:57305"/>
        <dbReference type="ChEBI" id="CHEBI:78442"/>
        <dbReference type="ChEBI" id="CHEBI:78522"/>
        <dbReference type="EC" id="3.1.1.96"/>
    </reaction>
</comment>
<proteinExistence type="inferred from homology"/>
<gene>
    <name evidence="4" type="primary">dtdA</name>
    <name evidence="6" type="ORF">GCM10009020_19070</name>
</gene>
<comment type="similarity">
    <text evidence="4">Belongs to the DtdA deacylase family.</text>
</comment>
<evidence type="ECO:0000313" key="6">
    <source>
        <dbReference type="EMBL" id="GAA0672526.1"/>
    </source>
</evidence>
<dbReference type="EC" id="3.1.1.96" evidence="4"/>
<evidence type="ECO:0000256" key="3">
    <source>
        <dbReference type="ARBA" id="ARBA00022833"/>
    </source>
</evidence>
<protein>
    <recommendedName>
        <fullName evidence="4">D-aminoacyl-tRNA deacylase</fullName>
        <ecNumber evidence="4">3.1.1.96</ecNumber>
    </recommendedName>
</protein>
<keyword evidence="2 4" id="KW-0378">Hydrolase</keyword>
<dbReference type="AlphaFoldDB" id="A0AAV3T964"/>
<dbReference type="GO" id="GO:0008270">
    <property type="term" value="F:zinc ion binding"/>
    <property type="evidence" value="ECO:0007669"/>
    <property type="project" value="UniProtKB-UniRule"/>
</dbReference>
<organism evidence="6 7">
    <name type="scientific">Natronoarchaeum mannanilyticum</name>
    <dbReference type="NCBI Taxonomy" id="926360"/>
    <lineage>
        <taxon>Archaea</taxon>
        <taxon>Methanobacteriati</taxon>
        <taxon>Methanobacteriota</taxon>
        <taxon>Stenosarchaea group</taxon>
        <taxon>Halobacteria</taxon>
        <taxon>Halobacteriales</taxon>
        <taxon>Natronoarchaeaceae</taxon>
    </lineage>
</organism>
<comment type="caution">
    <text evidence="6">The sequence shown here is derived from an EMBL/GenBank/DDBJ whole genome shotgun (WGS) entry which is preliminary data.</text>
</comment>
<dbReference type="EMBL" id="BAAADV010000003">
    <property type="protein sequence ID" value="GAA0672526.1"/>
    <property type="molecule type" value="Genomic_DNA"/>
</dbReference>
<keyword evidence="1 4" id="KW-0479">Metal-binding</keyword>
<comment type="function">
    <text evidence="4">D-aminoacyl-tRNA deacylase with broad substrate specificity. By recycling D-aminoacyl-tRNA to D-amino acids and free tRNA molecules, this enzyme counteracts the toxicity associated with the formation of D-aminoacyl-tRNA entities in vivo.</text>
</comment>
<comment type="cofactor">
    <cofactor evidence="4">
        <name>Zn(2+)</name>
        <dbReference type="ChEBI" id="CHEBI:29105"/>
    </cofactor>
    <text evidence="4">Binds 2 Zn(2+) ions per subunit.</text>
</comment>
<evidence type="ECO:0000256" key="4">
    <source>
        <dbReference type="HAMAP-Rule" id="MF_00562"/>
    </source>
</evidence>
<keyword evidence="7" id="KW-1185">Reference proteome</keyword>
<dbReference type="Gene3D" id="3.40.630.50">
    <property type="entry name" value="AF0625-like"/>
    <property type="match status" value="1"/>
</dbReference>
<dbReference type="InterPro" id="IPR007508">
    <property type="entry name" value="DtdA"/>
</dbReference>
<dbReference type="GO" id="GO:0051499">
    <property type="term" value="F:D-aminoacyl-tRNA deacylase activity"/>
    <property type="evidence" value="ECO:0007669"/>
    <property type="project" value="UniProtKB-UniRule"/>
</dbReference>
<name>A0AAV3T964_9EURY</name>
<evidence type="ECO:0000256" key="2">
    <source>
        <dbReference type="ARBA" id="ARBA00022801"/>
    </source>
</evidence>
<dbReference type="InterPro" id="IPR018033">
    <property type="entry name" value="Deacylase_DtdA_archaea"/>
</dbReference>
<dbReference type="GO" id="GO:0019478">
    <property type="term" value="P:D-amino acid catabolic process"/>
    <property type="evidence" value="ECO:0007669"/>
    <property type="project" value="UniProtKB-UniRule"/>
</dbReference>
<dbReference type="SUPFAM" id="SSF142535">
    <property type="entry name" value="AF0625-like"/>
    <property type="match status" value="1"/>
</dbReference>
<dbReference type="PANTHER" id="PTHR34667:SF1">
    <property type="entry name" value="D-AMINOACYL-TRNA DEACYLASE"/>
    <property type="match status" value="1"/>
</dbReference>
<dbReference type="PANTHER" id="PTHR34667">
    <property type="entry name" value="D-AMINOACYL-TRNA DEACYLASE"/>
    <property type="match status" value="1"/>
</dbReference>
<reference evidence="6 7" key="1">
    <citation type="journal article" date="2019" name="Int. J. Syst. Evol. Microbiol.">
        <title>The Global Catalogue of Microorganisms (GCM) 10K type strain sequencing project: providing services to taxonomists for standard genome sequencing and annotation.</title>
        <authorList>
            <consortium name="The Broad Institute Genomics Platform"/>
            <consortium name="The Broad Institute Genome Sequencing Center for Infectious Disease"/>
            <person name="Wu L."/>
            <person name="Ma J."/>
        </authorList>
    </citation>
    <scope>NUCLEOTIDE SEQUENCE [LARGE SCALE GENOMIC DNA]</scope>
    <source>
        <strain evidence="6 7">JCM 16328</strain>
    </source>
</reference>
<keyword evidence="3 4" id="KW-0862">Zinc</keyword>